<sequence length="294" mass="33381">MSNKKRVAITGASGKIGRVTVEWLEKAGYKLFLIDKKDPVTDAHPAMIADLEDFGATLDALSSVGEDVYSRPEAAAFDAVVHLASIPHPRMIPDSDEFRNNMLATFNVFEASRRLGIKNIIWSSSEVPTGVPYDKWDAPYVPVDEHYPTRGLSIYALTKVLGEEMARQFCLNNADIRITCLRLSNVMAPEEYAQFESWQDEPAVRQWNMWTYVDVRDVAQAIEKAVEYDVRGKDEFFITSDVTCMRTPTQELLDRYYPDVEQRKKLAGNESVLSSEKAMRVLGYRPAHRWTDSV</sequence>
<name>A0A2J0PIT5_9ENTR</name>
<dbReference type="Pfam" id="PF01370">
    <property type="entry name" value="Epimerase"/>
    <property type="match status" value="1"/>
</dbReference>
<reference evidence="2 3" key="1">
    <citation type="journal article" date="2017" name="J. Antimicrob. Chemother.">
        <title>Characterization of the population structure, drug resistance mechanisms and plasmids of the community-associated Enterobacter cloacae complex in China.</title>
        <authorList>
            <person name="Zhou K."/>
            <person name="Yu W."/>
            <person name="Cao X."/>
            <person name="Shen P."/>
            <person name="Lu H."/>
            <person name="Luo Q."/>
            <person name="Rossen J.W.A."/>
            <person name="Xiao Y."/>
        </authorList>
    </citation>
    <scope>NUCLEOTIDE SEQUENCE [LARGE SCALE GENOMIC DNA]</scope>
    <source>
        <strain evidence="2">ECC1097</strain>
    </source>
</reference>
<evidence type="ECO:0000313" key="3">
    <source>
        <dbReference type="Proteomes" id="UP000230495"/>
    </source>
</evidence>
<dbReference type="PANTHER" id="PTHR43103">
    <property type="entry name" value="NUCLEOSIDE-DIPHOSPHATE-SUGAR EPIMERASE"/>
    <property type="match status" value="1"/>
</dbReference>
<dbReference type="AlphaFoldDB" id="A0A2J0PIT5"/>
<dbReference type="RefSeq" id="WP_014883717.1">
    <property type="nucleotide sequence ID" value="NC_018405.1"/>
</dbReference>
<accession>A0A2J0PIT5</accession>
<gene>
    <name evidence="2" type="ORF">B9Q37_14415</name>
</gene>
<dbReference type="KEGG" id="eno:ECENHK_10405"/>
<evidence type="ECO:0000259" key="1">
    <source>
        <dbReference type="Pfam" id="PF01370"/>
    </source>
</evidence>
<dbReference type="SUPFAM" id="SSF51735">
    <property type="entry name" value="NAD(P)-binding Rossmann-fold domains"/>
    <property type="match status" value="1"/>
</dbReference>
<evidence type="ECO:0000313" key="2">
    <source>
        <dbReference type="EMBL" id="PJD73644.1"/>
    </source>
</evidence>
<proteinExistence type="predicted"/>
<dbReference type="OrthoDB" id="9779902at2"/>
<comment type="caution">
    <text evidence="2">The sequence shown here is derived from an EMBL/GenBank/DDBJ whole genome shotgun (WGS) entry which is preliminary data.</text>
</comment>
<organism evidence="2">
    <name type="scientific">Enterobacter kobei</name>
    <dbReference type="NCBI Taxonomy" id="208224"/>
    <lineage>
        <taxon>Bacteria</taxon>
        <taxon>Pseudomonadati</taxon>
        <taxon>Pseudomonadota</taxon>
        <taxon>Gammaproteobacteria</taxon>
        <taxon>Enterobacterales</taxon>
        <taxon>Enterobacteriaceae</taxon>
        <taxon>Enterobacter</taxon>
        <taxon>Enterobacter cloacae complex</taxon>
    </lineage>
</organism>
<dbReference type="EMBL" id="NEEU01000010">
    <property type="protein sequence ID" value="PJD73644.1"/>
    <property type="molecule type" value="Genomic_DNA"/>
</dbReference>
<dbReference type="Gene3D" id="3.40.50.720">
    <property type="entry name" value="NAD(P)-binding Rossmann-like Domain"/>
    <property type="match status" value="1"/>
</dbReference>
<dbReference type="InterPro" id="IPR001509">
    <property type="entry name" value="Epimerase_deHydtase"/>
</dbReference>
<dbReference type="Proteomes" id="UP000230495">
    <property type="component" value="Unassembled WGS sequence"/>
</dbReference>
<dbReference type="PANTHER" id="PTHR43103:SF6">
    <property type="entry name" value="PUTATIVE-RELATED"/>
    <property type="match status" value="1"/>
</dbReference>
<dbReference type="InterPro" id="IPR036291">
    <property type="entry name" value="NAD(P)-bd_dom_sf"/>
</dbReference>
<dbReference type="CDD" id="cd08946">
    <property type="entry name" value="SDR_e"/>
    <property type="match status" value="1"/>
</dbReference>
<feature type="domain" description="NAD-dependent epimerase/dehydratase" evidence="1">
    <location>
        <begin position="7"/>
        <end position="228"/>
    </location>
</feature>
<protein>
    <submittedName>
        <fullName evidence="2">Epimerase</fullName>
    </submittedName>
</protein>